<protein>
    <submittedName>
        <fullName evidence="3">Uncharacterized protein</fullName>
    </submittedName>
</protein>
<sequence>MFLNCFNLAFLWTLVAASINIHRGGWLDRLVEYHKQNFYKELVEIAPLQIDASIQRAPPGYRDAKGWTVESVMHLLVLISESERARPVRIALRRMLRPTRRLSMSKQKSYKLFPSLSKNIENYLYYEVDTDEEYVDQDSGYSGIPDDEAVVVVSNPVEARLPSAQISVKLLRDILDARAQAARVMPSTTKRTIPWQVMNTTKTVADNATSPSGAADGATDGATGAVADSNTTPAVTAAPAA</sequence>
<gene>
    <name evidence="3" type="ORF">O3G_MSEX009322</name>
</gene>
<feature type="region of interest" description="Disordered" evidence="1">
    <location>
        <begin position="204"/>
        <end position="241"/>
    </location>
</feature>
<evidence type="ECO:0000256" key="2">
    <source>
        <dbReference type="SAM" id="SignalP"/>
    </source>
</evidence>
<keyword evidence="4" id="KW-1185">Reference proteome</keyword>
<name>A0A921ZDM4_MANSE</name>
<evidence type="ECO:0000313" key="3">
    <source>
        <dbReference type="EMBL" id="KAG6455640.1"/>
    </source>
</evidence>
<dbReference type="Proteomes" id="UP000791440">
    <property type="component" value="Unassembled WGS sequence"/>
</dbReference>
<reference evidence="3" key="2">
    <citation type="submission" date="2020-12" db="EMBL/GenBank/DDBJ databases">
        <authorList>
            <person name="Kanost M."/>
        </authorList>
    </citation>
    <scope>NUCLEOTIDE SEQUENCE</scope>
</reference>
<reference evidence="3" key="1">
    <citation type="journal article" date="2016" name="Insect Biochem. Mol. Biol.">
        <title>Multifaceted biological insights from a draft genome sequence of the tobacco hornworm moth, Manduca sexta.</title>
        <authorList>
            <person name="Kanost M.R."/>
            <person name="Arrese E.L."/>
            <person name="Cao X."/>
            <person name="Chen Y.R."/>
            <person name="Chellapilla S."/>
            <person name="Goldsmith M.R."/>
            <person name="Grosse-Wilde E."/>
            <person name="Heckel D.G."/>
            <person name="Herndon N."/>
            <person name="Jiang H."/>
            <person name="Papanicolaou A."/>
            <person name="Qu J."/>
            <person name="Soulages J.L."/>
            <person name="Vogel H."/>
            <person name="Walters J."/>
            <person name="Waterhouse R.M."/>
            <person name="Ahn S.J."/>
            <person name="Almeida F.C."/>
            <person name="An C."/>
            <person name="Aqrawi P."/>
            <person name="Bretschneider A."/>
            <person name="Bryant W.B."/>
            <person name="Bucks S."/>
            <person name="Chao H."/>
            <person name="Chevignon G."/>
            <person name="Christen J.M."/>
            <person name="Clarke D.F."/>
            <person name="Dittmer N.T."/>
            <person name="Ferguson L.C.F."/>
            <person name="Garavelou S."/>
            <person name="Gordon K.H.J."/>
            <person name="Gunaratna R.T."/>
            <person name="Han Y."/>
            <person name="Hauser F."/>
            <person name="He Y."/>
            <person name="Heidel-Fischer H."/>
            <person name="Hirsh A."/>
            <person name="Hu Y."/>
            <person name="Jiang H."/>
            <person name="Kalra D."/>
            <person name="Klinner C."/>
            <person name="Konig C."/>
            <person name="Kovar C."/>
            <person name="Kroll A.R."/>
            <person name="Kuwar S.S."/>
            <person name="Lee S.L."/>
            <person name="Lehman R."/>
            <person name="Li K."/>
            <person name="Li Z."/>
            <person name="Liang H."/>
            <person name="Lovelace S."/>
            <person name="Lu Z."/>
            <person name="Mansfield J.H."/>
            <person name="McCulloch K.J."/>
            <person name="Mathew T."/>
            <person name="Morton B."/>
            <person name="Muzny D.M."/>
            <person name="Neunemann D."/>
            <person name="Ongeri F."/>
            <person name="Pauchet Y."/>
            <person name="Pu L.L."/>
            <person name="Pyrousis I."/>
            <person name="Rao X.J."/>
            <person name="Redding A."/>
            <person name="Roesel C."/>
            <person name="Sanchez-Gracia A."/>
            <person name="Schaack S."/>
            <person name="Shukla A."/>
            <person name="Tetreau G."/>
            <person name="Wang Y."/>
            <person name="Xiong G.H."/>
            <person name="Traut W."/>
            <person name="Walsh T.K."/>
            <person name="Worley K.C."/>
            <person name="Wu D."/>
            <person name="Wu W."/>
            <person name="Wu Y.Q."/>
            <person name="Zhang X."/>
            <person name="Zou Z."/>
            <person name="Zucker H."/>
            <person name="Briscoe A.D."/>
            <person name="Burmester T."/>
            <person name="Clem R.J."/>
            <person name="Feyereisen R."/>
            <person name="Grimmelikhuijzen C.J.P."/>
            <person name="Hamodrakas S.J."/>
            <person name="Hansson B.S."/>
            <person name="Huguet E."/>
            <person name="Jermiin L.S."/>
            <person name="Lan Q."/>
            <person name="Lehman H.K."/>
            <person name="Lorenzen M."/>
            <person name="Merzendorfer H."/>
            <person name="Michalopoulos I."/>
            <person name="Morton D.B."/>
            <person name="Muthukrishnan S."/>
            <person name="Oakeshott J.G."/>
            <person name="Palmer W."/>
            <person name="Park Y."/>
            <person name="Passarelli A.L."/>
            <person name="Rozas J."/>
            <person name="Schwartz L.M."/>
            <person name="Smith W."/>
            <person name="Southgate A."/>
            <person name="Vilcinskas A."/>
            <person name="Vogt R."/>
            <person name="Wang P."/>
            <person name="Werren J."/>
            <person name="Yu X.Q."/>
            <person name="Zhou J.J."/>
            <person name="Brown S.J."/>
            <person name="Scherer S.E."/>
            <person name="Richards S."/>
            <person name="Blissard G.W."/>
        </authorList>
    </citation>
    <scope>NUCLEOTIDE SEQUENCE</scope>
</reference>
<organism evidence="3 4">
    <name type="scientific">Manduca sexta</name>
    <name type="common">Tobacco hawkmoth</name>
    <name type="synonym">Tobacco hornworm</name>
    <dbReference type="NCBI Taxonomy" id="7130"/>
    <lineage>
        <taxon>Eukaryota</taxon>
        <taxon>Metazoa</taxon>
        <taxon>Ecdysozoa</taxon>
        <taxon>Arthropoda</taxon>
        <taxon>Hexapoda</taxon>
        <taxon>Insecta</taxon>
        <taxon>Pterygota</taxon>
        <taxon>Neoptera</taxon>
        <taxon>Endopterygota</taxon>
        <taxon>Lepidoptera</taxon>
        <taxon>Glossata</taxon>
        <taxon>Ditrysia</taxon>
        <taxon>Bombycoidea</taxon>
        <taxon>Sphingidae</taxon>
        <taxon>Sphinginae</taxon>
        <taxon>Sphingini</taxon>
        <taxon>Manduca</taxon>
    </lineage>
</organism>
<feature type="chain" id="PRO_5036699848" evidence="2">
    <location>
        <begin position="18"/>
        <end position="241"/>
    </location>
</feature>
<dbReference type="AlphaFoldDB" id="A0A921ZDM4"/>
<keyword evidence="2" id="KW-0732">Signal</keyword>
<accession>A0A921ZDM4</accession>
<feature type="signal peptide" evidence="2">
    <location>
        <begin position="1"/>
        <end position="17"/>
    </location>
</feature>
<dbReference type="OrthoDB" id="7432123at2759"/>
<comment type="caution">
    <text evidence="3">The sequence shown here is derived from an EMBL/GenBank/DDBJ whole genome shotgun (WGS) entry which is preliminary data.</text>
</comment>
<feature type="compositionally biased region" description="Low complexity" evidence="1">
    <location>
        <begin position="213"/>
        <end position="241"/>
    </location>
</feature>
<dbReference type="EMBL" id="JH668494">
    <property type="protein sequence ID" value="KAG6455640.1"/>
    <property type="molecule type" value="Genomic_DNA"/>
</dbReference>
<evidence type="ECO:0000313" key="4">
    <source>
        <dbReference type="Proteomes" id="UP000791440"/>
    </source>
</evidence>
<evidence type="ECO:0000256" key="1">
    <source>
        <dbReference type="SAM" id="MobiDB-lite"/>
    </source>
</evidence>
<proteinExistence type="predicted"/>